<feature type="compositionally biased region" description="Basic and acidic residues" evidence="1">
    <location>
        <begin position="179"/>
        <end position="199"/>
    </location>
</feature>
<evidence type="ECO:0000313" key="3">
    <source>
        <dbReference type="Proteomes" id="UP000266841"/>
    </source>
</evidence>
<gene>
    <name evidence="2" type="ORF">THAOC_06975</name>
</gene>
<reference evidence="2 3" key="1">
    <citation type="journal article" date="2012" name="Genome Biol.">
        <title>Genome and low-iron response of an oceanic diatom adapted to chronic iron limitation.</title>
        <authorList>
            <person name="Lommer M."/>
            <person name="Specht M."/>
            <person name="Roy A.S."/>
            <person name="Kraemer L."/>
            <person name="Andreson R."/>
            <person name="Gutowska M.A."/>
            <person name="Wolf J."/>
            <person name="Bergner S.V."/>
            <person name="Schilhabel M.B."/>
            <person name="Klostermeier U.C."/>
            <person name="Beiko R.G."/>
            <person name="Rosenstiel P."/>
            <person name="Hippler M."/>
            <person name="Laroche J."/>
        </authorList>
    </citation>
    <scope>NUCLEOTIDE SEQUENCE [LARGE SCALE GENOMIC DNA]</scope>
    <source>
        <strain evidence="2 3">CCMP1005</strain>
    </source>
</reference>
<name>K0SYT3_THAOC</name>
<feature type="region of interest" description="Disordered" evidence="1">
    <location>
        <begin position="343"/>
        <end position="370"/>
    </location>
</feature>
<evidence type="ECO:0000256" key="1">
    <source>
        <dbReference type="SAM" id="MobiDB-lite"/>
    </source>
</evidence>
<accession>K0SYT3</accession>
<feature type="region of interest" description="Disordered" evidence="1">
    <location>
        <begin position="143"/>
        <end position="209"/>
    </location>
</feature>
<protein>
    <submittedName>
        <fullName evidence="2">Uncharacterized protein</fullName>
    </submittedName>
</protein>
<dbReference type="Proteomes" id="UP000266841">
    <property type="component" value="Unassembled WGS sequence"/>
</dbReference>
<feature type="compositionally biased region" description="Basic and acidic residues" evidence="1">
    <location>
        <begin position="159"/>
        <end position="171"/>
    </location>
</feature>
<keyword evidence="3" id="KW-1185">Reference proteome</keyword>
<dbReference type="EMBL" id="AGNL01007057">
    <property type="protein sequence ID" value="EJK71568.1"/>
    <property type="molecule type" value="Genomic_DNA"/>
</dbReference>
<feature type="region of interest" description="Disordered" evidence="1">
    <location>
        <begin position="80"/>
        <end position="101"/>
    </location>
</feature>
<proteinExistence type="predicted"/>
<evidence type="ECO:0000313" key="2">
    <source>
        <dbReference type="EMBL" id="EJK71568.1"/>
    </source>
</evidence>
<comment type="caution">
    <text evidence="2">The sequence shown here is derived from an EMBL/GenBank/DDBJ whole genome shotgun (WGS) entry which is preliminary data.</text>
</comment>
<feature type="compositionally biased region" description="Polar residues" evidence="1">
    <location>
        <begin position="343"/>
        <end position="363"/>
    </location>
</feature>
<organism evidence="2 3">
    <name type="scientific">Thalassiosira oceanica</name>
    <name type="common">Marine diatom</name>
    <dbReference type="NCBI Taxonomy" id="159749"/>
    <lineage>
        <taxon>Eukaryota</taxon>
        <taxon>Sar</taxon>
        <taxon>Stramenopiles</taxon>
        <taxon>Ochrophyta</taxon>
        <taxon>Bacillariophyta</taxon>
        <taxon>Coscinodiscophyceae</taxon>
        <taxon>Thalassiosirophycidae</taxon>
        <taxon>Thalassiosirales</taxon>
        <taxon>Thalassiosiraceae</taxon>
        <taxon>Thalassiosira</taxon>
    </lineage>
</organism>
<dbReference type="AlphaFoldDB" id="K0SYT3"/>
<sequence length="401" mass="44891">MLPSQGELIIEWDDVLCRPIYRRRCRLGSKFEADKNAAGGVTKVLMNGKRQPRRQAGTVSLSPPEVSAALLEECHDDHASDGSALLSASQHPDRFHRYGRKKSSTSRLWDTLVRSNNKTQVPKARANPSNYAAQLFHEEPKDTGIIDDLSNAPTPNNDNEFRSADGYKDLDSTDESETQGERSPTKEDEGKSSAKELESNRVPSLSPRRHCDYSPFSPSCTWLAPPFLDASDFDLNTDKSTNGMEEKLAHARKSYRTVKSKPLWKGANNQSERTIRTSSEHGLVDWDDTLARPVFKRGEATAVAALSDHSTTFQSQANSRDLAEARATKKIRRVYKSHYRNLVQTQEDGSGTEYPSATSNSSEYRGFDGSRSDIDLESMFDFDQEVNSAIRVRNVPKAKRQ</sequence>